<dbReference type="InterPro" id="IPR002912">
    <property type="entry name" value="ACT_dom"/>
</dbReference>
<evidence type="ECO:0000259" key="9">
    <source>
        <dbReference type="PROSITE" id="PS51671"/>
    </source>
</evidence>
<dbReference type="UniPathway" id="UPA00121">
    <property type="reaction ID" value="UER00344"/>
</dbReference>
<dbReference type="CDD" id="cd04905">
    <property type="entry name" value="ACT_CM-PDT"/>
    <property type="match status" value="1"/>
</dbReference>
<proteinExistence type="predicted"/>
<dbReference type="PANTHER" id="PTHR21022">
    <property type="entry name" value="PREPHENATE DEHYDRATASE P PROTEIN"/>
    <property type="match status" value="1"/>
</dbReference>
<dbReference type="GO" id="GO:0047769">
    <property type="term" value="F:arogenate dehydratase activity"/>
    <property type="evidence" value="ECO:0007669"/>
    <property type="project" value="UniProtKB-UniRule"/>
</dbReference>
<protein>
    <recommendedName>
        <fullName evidence="2 7">Arogenate dehydratase</fullName>
        <ecNumber evidence="2 7">4.2.1.91</ecNumber>
    </recommendedName>
</protein>
<accession>A0A061RBN0</accession>
<dbReference type="AlphaFoldDB" id="A0A061RBN0"/>
<comment type="subcellular location">
    <subcellularLocation>
        <location evidence="7">Plastid</location>
        <location evidence="7">Chloroplast stroma</location>
    </subcellularLocation>
</comment>
<dbReference type="SUPFAM" id="SSF55021">
    <property type="entry name" value="ACT-like"/>
    <property type="match status" value="1"/>
</dbReference>
<dbReference type="EMBL" id="GBEZ01015823">
    <property type="protein sequence ID" value="JAC70372.1"/>
    <property type="molecule type" value="Transcribed_RNA"/>
</dbReference>
<comment type="function">
    <text evidence="7">Converts the prephenate produced from the shikimate-chorismate pathway into phenylalanine.</text>
</comment>
<dbReference type="GO" id="GO:0004664">
    <property type="term" value="F:prephenate dehydratase activity"/>
    <property type="evidence" value="ECO:0007669"/>
    <property type="project" value="InterPro"/>
</dbReference>
<dbReference type="PROSITE" id="PS00857">
    <property type="entry name" value="PREPHENATE_DEHYDR_1"/>
    <property type="match status" value="1"/>
</dbReference>
<dbReference type="PROSITE" id="PS00858">
    <property type="entry name" value="PREPHENATE_DEHYDR_2"/>
    <property type="match status" value="1"/>
</dbReference>
<dbReference type="InterPro" id="IPR045865">
    <property type="entry name" value="ACT-like_dom_sf"/>
</dbReference>
<dbReference type="Gene3D" id="3.30.70.260">
    <property type="match status" value="1"/>
</dbReference>
<evidence type="ECO:0000256" key="5">
    <source>
        <dbReference type="ARBA" id="ARBA00023222"/>
    </source>
</evidence>
<keyword evidence="7" id="KW-0150">Chloroplast</keyword>
<name>A0A061RBN0_9CHLO</name>
<dbReference type="PROSITE" id="PS51671">
    <property type="entry name" value="ACT"/>
    <property type="match status" value="1"/>
</dbReference>
<dbReference type="Gene3D" id="3.40.190.10">
    <property type="entry name" value="Periplasmic binding protein-like II"/>
    <property type="match status" value="2"/>
</dbReference>
<evidence type="ECO:0000256" key="3">
    <source>
        <dbReference type="ARBA" id="ARBA00022605"/>
    </source>
</evidence>
<evidence type="ECO:0000256" key="7">
    <source>
        <dbReference type="RuleBase" id="RU363004"/>
    </source>
</evidence>
<dbReference type="GO" id="GO:0009094">
    <property type="term" value="P:L-phenylalanine biosynthetic process"/>
    <property type="evidence" value="ECO:0007669"/>
    <property type="project" value="UniProtKB-UniPathway"/>
</dbReference>
<evidence type="ECO:0000256" key="6">
    <source>
        <dbReference type="ARBA" id="ARBA00023239"/>
    </source>
</evidence>
<dbReference type="InterPro" id="IPR018528">
    <property type="entry name" value="Preph_deHydtase_CS"/>
</dbReference>
<feature type="domain" description="Prephenate dehydratase" evidence="8">
    <location>
        <begin position="45"/>
        <end position="220"/>
    </location>
</feature>
<keyword evidence="5 7" id="KW-0584">Phenylalanine biosynthesis</keyword>
<dbReference type="GO" id="GO:0009570">
    <property type="term" value="C:chloroplast stroma"/>
    <property type="evidence" value="ECO:0007669"/>
    <property type="project" value="UniProtKB-SubCell"/>
</dbReference>
<evidence type="ECO:0000256" key="2">
    <source>
        <dbReference type="ARBA" id="ARBA00013259"/>
    </source>
</evidence>
<comment type="pathway">
    <text evidence="1 7">Amino-acid biosynthesis; L-phenylalanine biosynthesis; L-phenylalanine from L-arogenate: step 1/1.</text>
</comment>
<keyword evidence="4 7" id="KW-0057">Aromatic amino acid biosynthesis</keyword>
<dbReference type="PANTHER" id="PTHR21022:SF19">
    <property type="entry name" value="PREPHENATE DEHYDRATASE-RELATED"/>
    <property type="match status" value="1"/>
</dbReference>
<dbReference type="CDD" id="cd13631">
    <property type="entry name" value="PBP2_Ct-PDT_like"/>
    <property type="match status" value="1"/>
</dbReference>
<evidence type="ECO:0000256" key="4">
    <source>
        <dbReference type="ARBA" id="ARBA00023141"/>
    </source>
</evidence>
<gene>
    <name evidence="10" type="primary">PHEA2</name>
    <name evidence="10" type="ORF">TSPGSL018_4285</name>
</gene>
<dbReference type="PROSITE" id="PS51171">
    <property type="entry name" value="PREPHENATE_DEHYDR_3"/>
    <property type="match status" value="1"/>
</dbReference>
<sequence length="424" mass="45662">MAAPTSVLQTRFLPASPRPHRFVGKCGPKFRFDKKAVGVSAVRKKVGYQGVSGGFGEEAALLCLPEDDIVPFEGFDKVFQALTNYVIDRAVVPVENSLAGSLHGVYDLVLRYRVHIVGEISIQIRHNLAALPGVEKAEIERVASHPQALMQCDSYLRRMNVAREEVFDTAAAAKSVGELEPPSVAAICSRRAAELYGLNILDQDIQDQEDNITRFWVISRDPLLMDEGSGDSAAFKTSIVFSLAEGPGQLFKALSVFSLRDIDMTKIESRPMRTNPFIQAPSSDPGLGEPRRGEDRGLFYIDIVGTLADEGVNNALRHLKEFAPFLRVLGSYPDMSPRGGGAARCSLKPTRHGSSSPALFSLFVPSWRGTGERGKGGRGPPCQGGRGAVCFPLPWASALGGRRREATVKGGAALAEAQDAGGPS</sequence>
<dbReference type="EC" id="4.2.1.91" evidence="2 7"/>
<evidence type="ECO:0000256" key="1">
    <source>
        <dbReference type="ARBA" id="ARBA00004929"/>
    </source>
</evidence>
<keyword evidence="7" id="KW-0934">Plastid</keyword>
<reference evidence="10" key="1">
    <citation type="submission" date="2014-05" db="EMBL/GenBank/DDBJ databases">
        <title>The transcriptome of the halophilic microalga Tetraselmis sp. GSL018 isolated from the Great Salt Lake, Utah.</title>
        <authorList>
            <person name="Jinkerson R.E."/>
            <person name="D'Adamo S."/>
            <person name="Posewitz M.C."/>
        </authorList>
    </citation>
    <scope>NUCLEOTIDE SEQUENCE</scope>
    <source>
        <strain evidence="10">GSL018</strain>
    </source>
</reference>
<keyword evidence="7" id="KW-0809">Transit peptide</keyword>
<dbReference type="Pfam" id="PF00800">
    <property type="entry name" value="PDT"/>
    <property type="match status" value="1"/>
</dbReference>
<comment type="catalytic activity">
    <reaction evidence="7">
        <text>L-arogenate + H(+) = L-phenylalanine + CO2 + H2O</text>
        <dbReference type="Rhea" id="RHEA:12536"/>
        <dbReference type="ChEBI" id="CHEBI:15377"/>
        <dbReference type="ChEBI" id="CHEBI:15378"/>
        <dbReference type="ChEBI" id="CHEBI:16526"/>
        <dbReference type="ChEBI" id="CHEBI:58095"/>
        <dbReference type="ChEBI" id="CHEBI:58180"/>
        <dbReference type="EC" id="4.2.1.91"/>
    </reaction>
</comment>
<keyword evidence="6 7" id="KW-0456">Lyase</keyword>
<evidence type="ECO:0000313" key="10">
    <source>
        <dbReference type="EMBL" id="JAC70372.1"/>
    </source>
</evidence>
<feature type="domain" description="ACT" evidence="9">
    <location>
        <begin position="238"/>
        <end position="333"/>
    </location>
</feature>
<dbReference type="SUPFAM" id="SSF53850">
    <property type="entry name" value="Periplasmic binding protein-like II"/>
    <property type="match status" value="1"/>
</dbReference>
<organism evidence="10">
    <name type="scientific">Tetraselmis sp. GSL018</name>
    <dbReference type="NCBI Taxonomy" id="582737"/>
    <lineage>
        <taxon>Eukaryota</taxon>
        <taxon>Viridiplantae</taxon>
        <taxon>Chlorophyta</taxon>
        <taxon>core chlorophytes</taxon>
        <taxon>Chlorodendrophyceae</taxon>
        <taxon>Chlorodendrales</taxon>
        <taxon>Chlorodendraceae</taxon>
        <taxon>Tetraselmis</taxon>
    </lineage>
</organism>
<evidence type="ECO:0000259" key="8">
    <source>
        <dbReference type="PROSITE" id="PS51171"/>
    </source>
</evidence>
<keyword evidence="3 7" id="KW-0028">Amino-acid biosynthesis</keyword>
<dbReference type="InterPro" id="IPR001086">
    <property type="entry name" value="Preph_deHydtase"/>
</dbReference>